<keyword evidence="4" id="KW-1185">Reference proteome</keyword>
<dbReference type="EMBL" id="BSXW01001756">
    <property type="protein sequence ID" value="GMF38962.1"/>
    <property type="molecule type" value="Genomic_DNA"/>
</dbReference>
<dbReference type="PANTHER" id="PTHR44566">
    <property type="entry name" value="TRANSDUCIN/WD40 REPEAT-LIKE SUPERFAMILY PROTEIN"/>
    <property type="match status" value="1"/>
</dbReference>
<dbReference type="PROSITE" id="PS50294">
    <property type="entry name" value="WD_REPEATS_REGION"/>
    <property type="match status" value="1"/>
</dbReference>
<dbReference type="Gene3D" id="2.130.10.10">
    <property type="entry name" value="YVTN repeat-like/Quinoprotein amine dehydrogenase"/>
    <property type="match status" value="1"/>
</dbReference>
<evidence type="ECO:0000256" key="2">
    <source>
        <dbReference type="SAM" id="MobiDB-lite"/>
    </source>
</evidence>
<feature type="compositionally biased region" description="Pro residues" evidence="2">
    <location>
        <begin position="11"/>
        <end position="20"/>
    </location>
</feature>
<dbReference type="SUPFAM" id="SSF50978">
    <property type="entry name" value="WD40 repeat-like"/>
    <property type="match status" value="1"/>
</dbReference>
<dbReference type="PROSITE" id="PS50082">
    <property type="entry name" value="WD_REPEATS_2"/>
    <property type="match status" value="1"/>
</dbReference>
<evidence type="ECO:0000313" key="3">
    <source>
        <dbReference type="EMBL" id="GMF38962.1"/>
    </source>
</evidence>
<feature type="region of interest" description="Disordered" evidence="2">
    <location>
        <begin position="1"/>
        <end position="32"/>
    </location>
</feature>
<dbReference type="InterPro" id="IPR053053">
    <property type="entry name" value="WD_repeat_protein"/>
</dbReference>
<feature type="repeat" description="WD" evidence="1">
    <location>
        <begin position="129"/>
        <end position="171"/>
    </location>
</feature>
<accession>A0A9W7CSS4</accession>
<dbReference type="InterPro" id="IPR001680">
    <property type="entry name" value="WD40_rpt"/>
</dbReference>
<comment type="caution">
    <text evidence="3">The sequence shown here is derived from an EMBL/GenBank/DDBJ whole genome shotgun (WGS) entry which is preliminary data.</text>
</comment>
<dbReference type="Proteomes" id="UP001165083">
    <property type="component" value="Unassembled WGS sequence"/>
</dbReference>
<dbReference type="AlphaFoldDB" id="A0A9W7CSS4"/>
<proteinExistence type="predicted"/>
<dbReference type="PANTHER" id="PTHR44566:SF1">
    <property type="entry name" value="WD REPEAT-CONTAINING PROTEIN 25"/>
    <property type="match status" value="1"/>
</dbReference>
<gene>
    <name evidence="3" type="ORF">Plil01_001619300</name>
</gene>
<dbReference type="Pfam" id="PF00400">
    <property type="entry name" value="WD40"/>
    <property type="match status" value="2"/>
</dbReference>
<organism evidence="3 4">
    <name type="scientific">Phytophthora lilii</name>
    <dbReference type="NCBI Taxonomy" id="2077276"/>
    <lineage>
        <taxon>Eukaryota</taxon>
        <taxon>Sar</taxon>
        <taxon>Stramenopiles</taxon>
        <taxon>Oomycota</taxon>
        <taxon>Peronosporomycetes</taxon>
        <taxon>Peronosporales</taxon>
        <taxon>Peronosporaceae</taxon>
        <taxon>Phytophthora</taxon>
    </lineage>
</organism>
<sequence>MDLIGAYLSSPSPPASPTPPDVSSGPALDTTETRRLQVARRLAGQRRAFVHQSSREEDSFQFRGYAAKRRRQNPSGPRDYECVAGEIATDSSKEVLPLFEDDEELANSLEPDATHGRMVPLRRRDRRRFLGHTAAVNELWWHPQRPHLFMSASMDSTVRMWKCPEDKESRRVLAHHSRGVKSAKWSHDGRQILSGGYDGLACCVDAESGQTQQELRRPDLTKPSASVERITTVSFHPTELSSVLLGTSQGQIYCHDLREKTPHHAITTYSKSFGDVHDLLFLGGDGQRFVSSANILEREASNQTLLVWDWRSATLLFDRLDNTMQAHSCLRAHPSRPYFVAQGNEAMLFSTKAPYKCLKGSSIDGHRPPLCFTGGHEVQGYSIKCSFSQDGTFWASGDTNGRVVIYRTARKRNLVDSFRLYGHGAACICAQFQTSFDKSILSRPSLLTGSSAGEIDLLQ</sequence>
<dbReference type="SMART" id="SM00320">
    <property type="entry name" value="WD40"/>
    <property type="match status" value="4"/>
</dbReference>
<dbReference type="OrthoDB" id="256303at2759"/>
<evidence type="ECO:0000256" key="1">
    <source>
        <dbReference type="PROSITE-ProRule" id="PRU00221"/>
    </source>
</evidence>
<dbReference type="InterPro" id="IPR036322">
    <property type="entry name" value="WD40_repeat_dom_sf"/>
</dbReference>
<reference evidence="3" key="1">
    <citation type="submission" date="2023-04" db="EMBL/GenBank/DDBJ databases">
        <title>Phytophthora lilii NBRC 32176.</title>
        <authorList>
            <person name="Ichikawa N."/>
            <person name="Sato H."/>
            <person name="Tonouchi N."/>
        </authorList>
    </citation>
    <scope>NUCLEOTIDE SEQUENCE</scope>
    <source>
        <strain evidence="3">NBRC 32176</strain>
    </source>
</reference>
<dbReference type="InterPro" id="IPR015943">
    <property type="entry name" value="WD40/YVTN_repeat-like_dom_sf"/>
</dbReference>
<evidence type="ECO:0000313" key="4">
    <source>
        <dbReference type="Proteomes" id="UP001165083"/>
    </source>
</evidence>
<name>A0A9W7CSS4_9STRA</name>
<keyword evidence="1" id="KW-0853">WD repeat</keyword>
<protein>
    <submittedName>
        <fullName evidence="3">Unnamed protein product</fullName>
    </submittedName>
</protein>